<sequence>MVTPWCVRLVCGLSIPEQTKQFVFAIYVPESQSIVYLLAAQKLSEKGALDAERLIHEVRPHAIVAQVTPSVLADILADESRSSDNLVKSIPTTSSGVLKGCIMGKLNKETYENVAGNLVLREIFGWAFTGITCMSPKNVDSVSLKRFCLFNDLQSEMVQSVSSCLAQSDLKLATASELEIGEKMLLNAERGEVVYARLLSEVRTFRLAVEGIALNNASHSPIGKLRGIASMGFSKLPMSKKSHVLLAQAIGSRTKDFKSIVAVVEASS</sequence>
<dbReference type="OrthoDB" id="1908857at2759"/>
<dbReference type="EMBL" id="BJWL01000002">
    <property type="protein sequence ID" value="GFY82549.1"/>
    <property type="molecule type" value="Genomic_DNA"/>
</dbReference>
<dbReference type="AlphaFoldDB" id="A0A7J0E9G4"/>
<dbReference type="Proteomes" id="UP000585474">
    <property type="component" value="Unassembled WGS sequence"/>
</dbReference>
<evidence type="ECO:0000313" key="2">
    <source>
        <dbReference type="Proteomes" id="UP000585474"/>
    </source>
</evidence>
<name>A0A7J0E9G4_9ERIC</name>
<gene>
    <name evidence="1" type="ORF">Acr_02g0007890</name>
</gene>
<accession>A0A7J0E9G4</accession>
<proteinExistence type="predicted"/>
<reference evidence="1 2" key="1">
    <citation type="submission" date="2019-07" db="EMBL/GenBank/DDBJ databases">
        <title>De Novo Assembly of kiwifruit Actinidia rufa.</title>
        <authorList>
            <person name="Sugita-Konishi S."/>
            <person name="Sato K."/>
            <person name="Mori E."/>
            <person name="Abe Y."/>
            <person name="Kisaki G."/>
            <person name="Hamano K."/>
            <person name="Suezawa K."/>
            <person name="Otani M."/>
            <person name="Fukuda T."/>
            <person name="Manabe T."/>
            <person name="Gomi K."/>
            <person name="Tabuchi M."/>
            <person name="Akimitsu K."/>
            <person name="Kataoka I."/>
        </authorList>
    </citation>
    <scope>NUCLEOTIDE SEQUENCE [LARGE SCALE GENOMIC DNA]</scope>
    <source>
        <strain evidence="2">cv. Fuchu</strain>
    </source>
</reference>
<dbReference type="PANTHER" id="PTHR36020:SF1">
    <property type="entry name" value="TRANSMEMBRANE PROTEIN"/>
    <property type="match status" value="1"/>
</dbReference>
<protein>
    <submittedName>
        <fullName evidence="1">Uncharacterized protein</fullName>
    </submittedName>
</protein>
<comment type="caution">
    <text evidence="1">The sequence shown here is derived from an EMBL/GenBank/DDBJ whole genome shotgun (WGS) entry which is preliminary data.</text>
</comment>
<organism evidence="1 2">
    <name type="scientific">Actinidia rufa</name>
    <dbReference type="NCBI Taxonomy" id="165716"/>
    <lineage>
        <taxon>Eukaryota</taxon>
        <taxon>Viridiplantae</taxon>
        <taxon>Streptophyta</taxon>
        <taxon>Embryophyta</taxon>
        <taxon>Tracheophyta</taxon>
        <taxon>Spermatophyta</taxon>
        <taxon>Magnoliopsida</taxon>
        <taxon>eudicotyledons</taxon>
        <taxon>Gunneridae</taxon>
        <taxon>Pentapetalae</taxon>
        <taxon>asterids</taxon>
        <taxon>Ericales</taxon>
        <taxon>Actinidiaceae</taxon>
        <taxon>Actinidia</taxon>
    </lineage>
</organism>
<dbReference type="PANTHER" id="PTHR36020">
    <property type="entry name" value="TRANSMEMBRANE PROTEIN"/>
    <property type="match status" value="1"/>
</dbReference>
<evidence type="ECO:0000313" key="1">
    <source>
        <dbReference type="EMBL" id="GFY82549.1"/>
    </source>
</evidence>
<keyword evidence="2" id="KW-1185">Reference proteome</keyword>